<keyword evidence="3" id="KW-1185">Reference proteome</keyword>
<dbReference type="EMBL" id="MAEL01000034">
    <property type="protein sequence ID" value="KAF1304285.1"/>
    <property type="molecule type" value="Genomic_DNA"/>
</dbReference>
<sequence>MKKTLLRIFAWLFIILILACIGTIIVLNNLNLSDFFGLNEYQTVETRHQLIRWLPYIWCLILTGTVLTLLIIGLKKRTKNIFYWLISFLLIPGIFLFVGISSTIVPIDQHVFRDEQAITKYFNQLKQKNPSKNEDILVESLSLHTRNPILHSGNYAVVRWINNDTQLQDEYWFHPTNLFMKWKKDSSPTTINLQHTISFDTIDFTVVPRIIKETEARIEKKDVYYTGVSIVVLVITEKQTYWSVGVDDVRGYTKVNMKYTLDGTFISED</sequence>
<organism evidence="2 3">
    <name type="scientific">Candidatus Enterococcus willemsii</name>
    <dbReference type="NCBI Taxonomy" id="1857215"/>
    <lineage>
        <taxon>Bacteria</taxon>
        <taxon>Bacillati</taxon>
        <taxon>Bacillota</taxon>
        <taxon>Bacilli</taxon>
        <taxon>Lactobacillales</taxon>
        <taxon>Enterococcaceae</taxon>
        <taxon>Enterococcus</taxon>
    </lineage>
</organism>
<keyword evidence="1" id="KW-1133">Transmembrane helix</keyword>
<dbReference type="Proteomes" id="UP000782705">
    <property type="component" value="Unassembled WGS sequence"/>
</dbReference>
<proteinExistence type="predicted"/>
<protein>
    <submittedName>
        <fullName evidence="2">Uncharacterized protein</fullName>
    </submittedName>
</protein>
<feature type="transmembrane region" description="Helical" evidence="1">
    <location>
        <begin position="9"/>
        <end position="30"/>
    </location>
</feature>
<keyword evidence="1" id="KW-0812">Transmembrane</keyword>
<keyword evidence="1" id="KW-0472">Membrane</keyword>
<feature type="transmembrane region" description="Helical" evidence="1">
    <location>
        <begin position="81"/>
        <end position="100"/>
    </location>
</feature>
<dbReference type="PROSITE" id="PS51257">
    <property type="entry name" value="PROKAR_LIPOPROTEIN"/>
    <property type="match status" value="1"/>
</dbReference>
<reference evidence="2 3" key="1">
    <citation type="submission" date="2016-06" db="EMBL/GenBank/DDBJ databases">
        <title>Four novel species of enterococci isolated from chicken manure.</title>
        <authorList>
            <person name="Van Tyne D."/>
        </authorList>
    </citation>
    <scope>NUCLEOTIDE SEQUENCE [LARGE SCALE GENOMIC DNA]</scope>
    <source>
        <strain evidence="2 3">CU12B</strain>
    </source>
</reference>
<evidence type="ECO:0000313" key="3">
    <source>
        <dbReference type="Proteomes" id="UP000782705"/>
    </source>
</evidence>
<dbReference type="RefSeq" id="WP_161901841.1">
    <property type="nucleotide sequence ID" value="NZ_MAEL01000034.1"/>
</dbReference>
<evidence type="ECO:0000256" key="1">
    <source>
        <dbReference type="SAM" id="Phobius"/>
    </source>
</evidence>
<accession>A0ABQ6Z0Y7</accession>
<evidence type="ECO:0000313" key="2">
    <source>
        <dbReference type="EMBL" id="KAF1304285.1"/>
    </source>
</evidence>
<gene>
    <name evidence="2" type="ORF">BAU17_12790</name>
</gene>
<name>A0ABQ6Z0Y7_9ENTE</name>
<comment type="caution">
    <text evidence="2">The sequence shown here is derived from an EMBL/GenBank/DDBJ whole genome shotgun (WGS) entry which is preliminary data.</text>
</comment>
<feature type="transmembrane region" description="Helical" evidence="1">
    <location>
        <begin position="50"/>
        <end position="74"/>
    </location>
</feature>